<comment type="pathway">
    <text evidence="2">Protein modification; protein glycosylation.</text>
</comment>
<dbReference type="PRINTS" id="PR00747">
    <property type="entry name" value="GLYHDRLASE47"/>
</dbReference>
<name>A0A9P6KC61_9FUNG</name>
<keyword evidence="5 8" id="KW-1015">Disulfide bond</keyword>
<keyword evidence="13" id="KW-1185">Reference proteome</keyword>
<feature type="compositionally biased region" description="Polar residues" evidence="10">
    <location>
        <begin position="51"/>
        <end position="62"/>
    </location>
</feature>
<sequence>MSITSPRSRNPGSPSSYVVDIDAELSPTTTLASKTSNSPFTSPNVDDHLPSFTSNSRGTTSAGRGPLAGFQQLFKSNPSKVISGRYTINFRQILSLVCIVALLMLLWVYATVSRAGFDLGQSDLDSSSLRAEASSHRSPIPSIYDNNYENQAVAQDRYERVRGKGCRTSLQKIQFNFPKETVEERTLREQRLKQVREGFAHAWNGYKKYAWGYDEVRPVSGGHRSSFNGWGATMVDSLDTLIIMGFNKEFDEALDWVKNSFDMSKDPVAQHQFFETIIRYMGGFLSAYDLTGEAALLEKAEMLGNHVLNAFQNEDFPSSRFTIQKSANPTASNFVLAEIGTIQLEFSRLSVLTKNSIYQEKAYKVVEKLSTFTSGIPGLLPMYIQDVKGRHYSSYTATVGGMTDSYYEYLLKEWIMMNGKGGSALYKQMYEVAAKSVADYMAMPPDDGSKDYVVLGTVSADTKRATPEMEHLACFMGGTLAMGSKYYNRPTDLTLAKQVTEGCYLTYTHSETGLGPERMVFSTGDSADRTFTPKPKTFYDRSVSDRRYILRPETLESLWVLYRLTGDKSYQEKAWNIFLALEKNCRTEIAYSGLNDVDKIGSYDDKMESFFLAETMKYLYLMFSTPDVISLDDFVLNTEAHPFRRT</sequence>
<dbReference type="GO" id="GO:0016020">
    <property type="term" value="C:membrane"/>
    <property type="evidence" value="ECO:0007669"/>
    <property type="project" value="InterPro"/>
</dbReference>
<comment type="similarity">
    <text evidence="3 9">Belongs to the glycosyl hydrolase 47 family.</text>
</comment>
<evidence type="ECO:0000256" key="1">
    <source>
        <dbReference type="ARBA" id="ARBA00001913"/>
    </source>
</evidence>
<keyword evidence="4 9" id="KW-0378">Hydrolase</keyword>
<dbReference type="GO" id="GO:0005783">
    <property type="term" value="C:endoplasmic reticulum"/>
    <property type="evidence" value="ECO:0007669"/>
    <property type="project" value="TreeGrafter"/>
</dbReference>
<evidence type="ECO:0000256" key="3">
    <source>
        <dbReference type="ARBA" id="ARBA00007658"/>
    </source>
</evidence>
<reference evidence="12" key="1">
    <citation type="journal article" date="2020" name="Fungal Divers.">
        <title>Resolving the Mortierellaceae phylogeny through synthesis of multi-gene phylogenetics and phylogenomics.</title>
        <authorList>
            <person name="Vandepol N."/>
            <person name="Liber J."/>
            <person name="Desiro A."/>
            <person name="Na H."/>
            <person name="Kennedy M."/>
            <person name="Barry K."/>
            <person name="Grigoriev I.V."/>
            <person name="Miller A.N."/>
            <person name="O'Donnell K."/>
            <person name="Stajich J.E."/>
            <person name="Bonito G."/>
        </authorList>
    </citation>
    <scope>NUCLEOTIDE SEQUENCE</scope>
    <source>
        <strain evidence="12">KOD1015</strain>
    </source>
</reference>
<dbReference type="InterPro" id="IPR036026">
    <property type="entry name" value="Seven-hairpin_glycosidases"/>
</dbReference>
<feature type="active site" description="Proton donor" evidence="6">
    <location>
        <position position="517"/>
    </location>
</feature>
<feature type="active site" evidence="6">
    <location>
        <position position="553"/>
    </location>
</feature>
<dbReference type="OrthoDB" id="8118055at2759"/>
<keyword evidence="11" id="KW-0472">Membrane</keyword>
<evidence type="ECO:0000256" key="10">
    <source>
        <dbReference type="SAM" id="MobiDB-lite"/>
    </source>
</evidence>
<dbReference type="InterPro" id="IPR050749">
    <property type="entry name" value="Glycosyl_Hydrolase_47"/>
</dbReference>
<dbReference type="EMBL" id="JAABOA010002839">
    <property type="protein sequence ID" value="KAF9579342.1"/>
    <property type="molecule type" value="Genomic_DNA"/>
</dbReference>
<feature type="binding site" evidence="7">
    <location>
        <position position="638"/>
    </location>
    <ligand>
        <name>Ca(2+)</name>
        <dbReference type="ChEBI" id="CHEBI:29108"/>
    </ligand>
</feature>
<dbReference type="GO" id="GO:0005509">
    <property type="term" value="F:calcium ion binding"/>
    <property type="evidence" value="ECO:0007669"/>
    <property type="project" value="InterPro"/>
</dbReference>
<evidence type="ECO:0000256" key="4">
    <source>
        <dbReference type="ARBA" id="ARBA00022801"/>
    </source>
</evidence>
<feature type="disulfide bond" evidence="8">
    <location>
        <begin position="474"/>
        <end position="503"/>
    </location>
</feature>
<evidence type="ECO:0000256" key="6">
    <source>
        <dbReference type="PIRSR" id="PIRSR601382-1"/>
    </source>
</evidence>
<evidence type="ECO:0000256" key="5">
    <source>
        <dbReference type="ARBA" id="ARBA00023157"/>
    </source>
</evidence>
<dbReference type="InterPro" id="IPR012341">
    <property type="entry name" value="6hp_glycosidase-like_sf"/>
</dbReference>
<evidence type="ECO:0000256" key="9">
    <source>
        <dbReference type="RuleBase" id="RU361193"/>
    </source>
</evidence>
<feature type="compositionally biased region" description="Polar residues" evidence="10">
    <location>
        <begin position="30"/>
        <end position="44"/>
    </location>
</feature>
<dbReference type="InterPro" id="IPR001382">
    <property type="entry name" value="Glyco_hydro_47"/>
</dbReference>
<dbReference type="EC" id="3.2.1.-" evidence="9"/>
<feature type="active site" evidence="6">
    <location>
        <position position="404"/>
    </location>
</feature>
<evidence type="ECO:0000256" key="11">
    <source>
        <dbReference type="SAM" id="Phobius"/>
    </source>
</evidence>
<keyword evidence="9" id="KW-0326">Glycosidase</keyword>
<dbReference type="GO" id="GO:0036503">
    <property type="term" value="P:ERAD pathway"/>
    <property type="evidence" value="ECO:0007669"/>
    <property type="project" value="UniProtKB-ARBA"/>
</dbReference>
<organism evidence="12 13">
    <name type="scientific">Lunasporangiospora selenospora</name>
    <dbReference type="NCBI Taxonomy" id="979761"/>
    <lineage>
        <taxon>Eukaryota</taxon>
        <taxon>Fungi</taxon>
        <taxon>Fungi incertae sedis</taxon>
        <taxon>Mucoromycota</taxon>
        <taxon>Mortierellomycotina</taxon>
        <taxon>Mortierellomycetes</taxon>
        <taxon>Mortierellales</taxon>
        <taxon>Mortierellaceae</taxon>
        <taxon>Lunasporangiospora</taxon>
    </lineage>
</organism>
<dbReference type="Gene3D" id="1.50.10.10">
    <property type="match status" value="1"/>
</dbReference>
<dbReference type="PANTHER" id="PTHR11742:SF103">
    <property type="entry name" value="ENDOPLASMIC RETICULUM MANNOSIDASE MNL2-RELATED"/>
    <property type="match status" value="1"/>
</dbReference>
<feature type="transmembrane region" description="Helical" evidence="11">
    <location>
        <begin position="93"/>
        <end position="112"/>
    </location>
</feature>
<dbReference type="SUPFAM" id="SSF48225">
    <property type="entry name" value="Seven-hairpin glycosidases"/>
    <property type="match status" value="1"/>
</dbReference>
<keyword evidence="7" id="KW-0106">Calcium</keyword>
<accession>A0A9P6KC61</accession>
<feature type="region of interest" description="Disordered" evidence="10">
    <location>
        <begin position="30"/>
        <end position="63"/>
    </location>
</feature>
<dbReference type="AlphaFoldDB" id="A0A9P6KC61"/>
<evidence type="ECO:0000256" key="2">
    <source>
        <dbReference type="ARBA" id="ARBA00004922"/>
    </source>
</evidence>
<dbReference type="PANTHER" id="PTHR11742">
    <property type="entry name" value="MANNOSYL-OLIGOSACCHARIDE ALPHA-1,2-MANNOSIDASE-RELATED"/>
    <property type="match status" value="1"/>
</dbReference>
<comment type="cofactor">
    <cofactor evidence="1 7">
        <name>Ca(2+)</name>
        <dbReference type="ChEBI" id="CHEBI:29108"/>
    </cofactor>
</comment>
<dbReference type="GO" id="GO:0005975">
    <property type="term" value="P:carbohydrate metabolic process"/>
    <property type="evidence" value="ECO:0007669"/>
    <property type="project" value="InterPro"/>
</dbReference>
<keyword evidence="7" id="KW-0479">Metal-binding</keyword>
<keyword evidence="11" id="KW-1133">Transmembrane helix</keyword>
<proteinExistence type="inferred from homology"/>
<comment type="caution">
    <text evidence="12">The sequence shown here is derived from an EMBL/GenBank/DDBJ whole genome shotgun (WGS) entry which is preliminary data.</text>
</comment>
<feature type="active site" description="Proton donor" evidence="6">
    <location>
        <position position="275"/>
    </location>
</feature>
<dbReference type="Pfam" id="PF01532">
    <property type="entry name" value="Glyco_hydro_47"/>
    <property type="match status" value="1"/>
</dbReference>
<gene>
    <name evidence="12" type="ORF">BGW38_004440</name>
</gene>
<dbReference type="Proteomes" id="UP000780801">
    <property type="component" value="Unassembled WGS sequence"/>
</dbReference>
<evidence type="ECO:0000313" key="12">
    <source>
        <dbReference type="EMBL" id="KAF9579342.1"/>
    </source>
</evidence>
<evidence type="ECO:0000256" key="7">
    <source>
        <dbReference type="PIRSR" id="PIRSR601382-2"/>
    </source>
</evidence>
<evidence type="ECO:0000256" key="8">
    <source>
        <dbReference type="PIRSR" id="PIRSR601382-3"/>
    </source>
</evidence>
<dbReference type="GO" id="GO:0004571">
    <property type="term" value="F:mannosyl-oligosaccharide 1,2-alpha-mannosidase activity"/>
    <property type="evidence" value="ECO:0007669"/>
    <property type="project" value="InterPro"/>
</dbReference>
<keyword evidence="11" id="KW-0812">Transmembrane</keyword>
<protein>
    <recommendedName>
        <fullName evidence="9">alpha-1,2-Mannosidase</fullName>
        <ecNumber evidence="9">3.2.1.-</ecNumber>
    </recommendedName>
</protein>
<evidence type="ECO:0000313" key="13">
    <source>
        <dbReference type="Proteomes" id="UP000780801"/>
    </source>
</evidence>